<accession>A0A3G3BV88</accession>
<dbReference type="EMBL" id="MH884508">
    <property type="protein sequence ID" value="AYP68147.1"/>
    <property type="molecule type" value="Genomic_DNA"/>
</dbReference>
<gene>
    <name evidence="1" type="ORF">vBBcoS136_00015</name>
</gene>
<proteinExistence type="predicted"/>
<dbReference type="Proteomes" id="UP000274199">
    <property type="component" value="Segment"/>
</dbReference>
<evidence type="ECO:0000313" key="2">
    <source>
        <dbReference type="Proteomes" id="UP000274199"/>
    </source>
</evidence>
<protein>
    <submittedName>
        <fullName evidence="1">Uncharacterized protein</fullName>
    </submittedName>
</protein>
<name>A0A3G3BV88_9CAUD</name>
<reference evidence="1 2" key="1">
    <citation type="submission" date="2018-09" db="EMBL/GenBank/DDBJ databases">
        <title>Comparative Genomic Analysis of Eight Novel Haloalkaliphilic Bacteriophages from Lake Elmenteita, Kenya.</title>
        <authorList>
            <person name="Akhwale J.K."/>
        </authorList>
    </citation>
    <scope>NUCLEOTIDE SEQUENCE [LARGE SCALE GENOMIC DNA]</scope>
</reference>
<evidence type="ECO:0000313" key="1">
    <source>
        <dbReference type="EMBL" id="AYP68147.1"/>
    </source>
</evidence>
<organism evidence="1 2">
    <name type="scientific">Bacillus phage vB_BcoS-136</name>
    <dbReference type="NCBI Taxonomy" id="2419619"/>
    <lineage>
        <taxon>Viruses</taxon>
        <taxon>Duplodnaviria</taxon>
        <taxon>Heunggongvirae</taxon>
        <taxon>Uroviricota</taxon>
        <taxon>Caudoviricetes</taxon>
        <taxon>Heleneionescovirinae</taxon>
        <taxon>Kenyattavirus</taxon>
        <taxon>Kenyattavirus kv136</taxon>
    </lineage>
</organism>
<sequence>MGKGLTGWLAPNGIFHACEYGEHYQLANELIWNNKELAREKVRISGEKGTVAHETDVLRELLWIPMGIPKWGSQENMDYLFISHLGRTDEQIKWFNENYNSLSETQQKMLEEHIDDFVFDNR</sequence>
<keyword evidence="2" id="KW-1185">Reference proteome</keyword>